<proteinExistence type="predicted"/>
<protein>
    <submittedName>
        <fullName evidence="1">Uncharacterized protein</fullName>
    </submittedName>
</protein>
<keyword evidence="2" id="KW-1185">Reference proteome</keyword>
<evidence type="ECO:0000313" key="2">
    <source>
        <dbReference type="Proteomes" id="UP000824533"/>
    </source>
</evidence>
<comment type="caution">
    <text evidence="1">The sequence shown here is derived from an EMBL/GenBank/DDBJ whole genome shotgun (WGS) entry which is preliminary data.</text>
</comment>
<sequence length="444" mass="49290">MIRIAVLLLSAGFASYVIGEKVVICYYGTWATYRTGLGKFDVGNINTALCTHVIYAFFGIDKTGKIVSLDAYLDFLTNFGKDNLRQFAKLKQKNSNIKLILAVGGWNEGSAKYSTMAASATYRKNFLNSATEWIKTYGFDGIDLDWEFPNQRDSVYGRADVTNYISLLHEMGTEFKKNGWLLTAAVAAQRDSISMSYDVPSMSKYLDFINIMAYDLNGSWDPVTGHNAPLHKGEGDTANREDLATVIYFKNISGAPPNKLTLGVPFYGHTFTLSSASSYGVRSPSNGPGIAGPYTATSGLIGYNEICAKFQSESWTKHYDSLAKVPYAHMNRNWVSYDNPDSITLKTEYALSMGLAGIMLWSIETDDFNNVCGGGNYPLLKAINKALASLLLSILYFRASLSLKLWFRSCRGDKIFSSSLSYCHSVAKKQHNPARLFSFSLRWI</sequence>
<accession>A0ACC1CJR7</accession>
<evidence type="ECO:0000313" key="1">
    <source>
        <dbReference type="EMBL" id="KAJ0171833.1"/>
    </source>
</evidence>
<dbReference type="EMBL" id="CM034409">
    <property type="protein sequence ID" value="KAJ0171833.1"/>
    <property type="molecule type" value="Genomic_DNA"/>
</dbReference>
<dbReference type="Proteomes" id="UP000824533">
    <property type="component" value="Linkage Group LG23"/>
</dbReference>
<organism evidence="1 2">
    <name type="scientific">Dendrolimus kikuchii</name>
    <dbReference type="NCBI Taxonomy" id="765133"/>
    <lineage>
        <taxon>Eukaryota</taxon>
        <taxon>Metazoa</taxon>
        <taxon>Ecdysozoa</taxon>
        <taxon>Arthropoda</taxon>
        <taxon>Hexapoda</taxon>
        <taxon>Insecta</taxon>
        <taxon>Pterygota</taxon>
        <taxon>Neoptera</taxon>
        <taxon>Endopterygota</taxon>
        <taxon>Lepidoptera</taxon>
        <taxon>Glossata</taxon>
        <taxon>Ditrysia</taxon>
        <taxon>Bombycoidea</taxon>
        <taxon>Lasiocampidae</taxon>
        <taxon>Dendrolimus</taxon>
    </lineage>
</organism>
<gene>
    <name evidence="1" type="ORF">K1T71_012596</name>
</gene>
<name>A0ACC1CJR7_9NEOP</name>
<reference evidence="1 2" key="1">
    <citation type="journal article" date="2021" name="Front. Genet.">
        <title>Chromosome-Level Genome Assembly Reveals Significant Gene Expansion in the Toll and IMD Signaling Pathways of Dendrolimus kikuchii.</title>
        <authorList>
            <person name="Zhou J."/>
            <person name="Wu P."/>
            <person name="Xiong Z."/>
            <person name="Liu N."/>
            <person name="Zhao N."/>
            <person name="Ji M."/>
            <person name="Qiu Y."/>
            <person name="Yang B."/>
        </authorList>
    </citation>
    <scope>NUCLEOTIDE SEQUENCE [LARGE SCALE GENOMIC DNA]</scope>
    <source>
        <strain evidence="1">Ann1</strain>
    </source>
</reference>